<organism evidence="1 2">
    <name type="scientific">Pristionchus mayeri</name>
    <dbReference type="NCBI Taxonomy" id="1317129"/>
    <lineage>
        <taxon>Eukaryota</taxon>
        <taxon>Metazoa</taxon>
        <taxon>Ecdysozoa</taxon>
        <taxon>Nematoda</taxon>
        <taxon>Chromadorea</taxon>
        <taxon>Rhabditida</taxon>
        <taxon>Rhabditina</taxon>
        <taxon>Diplogasteromorpha</taxon>
        <taxon>Diplogasteroidea</taxon>
        <taxon>Neodiplogasteridae</taxon>
        <taxon>Pristionchus</taxon>
    </lineage>
</organism>
<comment type="caution">
    <text evidence="1">The sequence shown here is derived from an EMBL/GenBank/DDBJ whole genome shotgun (WGS) entry which is preliminary data.</text>
</comment>
<keyword evidence="2" id="KW-1185">Reference proteome</keyword>
<dbReference type="Proteomes" id="UP001328107">
    <property type="component" value="Unassembled WGS sequence"/>
</dbReference>
<evidence type="ECO:0000313" key="2">
    <source>
        <dbReference type="Proteomes" id="UP001328107"/>
    </source>
</evidence>
<evidence type="ECO:0000313" key="1">
    <source>
        <dbReference type="EMBL" id="GMR58196.1"/>
    </source>
</evidence>
<protein>
    <submittedName>
        <fullName evidence="1">Uncharacterized protein</fullName>
    </submittedName>
</protein>
<reference evidence="2" key="1">
    <citation type="submission" date="2022-10" db="EMBL/GenBank/DDBJ databases">
        <title>Genome assembly of Pristionchus species.</title>
        <authorList>
            <person name="Yoshida K."/>
            <person name="Sommer R.J."/>
        </authorList>
    </citation>
    <scope>NUCLEOTIDE SEQUENCE [LARGE SCALE GENOMIC DNA]</scope>
    <source>
        <strain evidence="2">RS5460</strain>
    </source>
</reference>
<feature type="non-terminal residue" evidence="1">
    <location>
        <position position="104"/>
    </location>
</feature>
<name>A0AAN5D889_9BILA</name>
<accession>A0AAN5D889</accession>
<proteinExistence type="predicted"/>
<dbReference type="AlphaFoldDB" id="A0AAN5D889"/>
<dbReference type="EMBL" id="BTRK01000006">
    <property type="protein sequence ID" value="GMR58196.1"/>
    <property type="molecule type" value="Genomic_DNA"/>
</dbReference>
<gene>
    <name evidence="1" type="ORF">PMAYCL1PPCAC_28391</name>
</gene>
<sequence>MSKDPGGNHFVLVFRHRERNKMRLDLFRETGSGIIFSLPHHRSPPLILCIGPPREKWNFILPHQCLDARRDGDTFLCLLENELPEKFSIPLPIEMEVLPGDSTR</sequence>